<evidence type="ECO:0000259" key="6">
    <source>
        <dbReference type="PROSITE" id="PS50952"/>
    </source>
</evidence>
<dbReference type="SUPFAM" id="SSF57756">
    <property type="entry name" value="Retrovirus zinc finger-like domains"/>
    <property type="match status" value="1"/>
</dbReference>
<feature type="compositionally biased region" description="Low complexity" evidence="4">
    <location>
        <begin position="397"/>
        <end position="410"/>
    </location>
</feature>
<keyword evidence="2" id="KW-0539">Nucleus</keyword>
<keyword evidence="3" id="KW-0862">Zinc</keyword>
<comment type="subcellular location">
    <subcellularLocation>
        <location evidence="1">Nucleus</location>
    </subcellularLocation>
</comment>
<keyword evidence="3" id="KW-0863">Zinc-finger</keyword>
<dbReference type="Gene3D" id="4.10.60.10">
    <property type="entry name" value="Zinc finger, CCHC-type"/>
    <property type="match status" value="1"/>
</dbReference>
<gene>
    <name evidence="7" type="ORF">URODEC1_LOCUS121850</name>
</gene>
<feature type="domain" description="KIX" evidence="6">
    <location>
        <begin position="2"/>
        <end position="81"/>
    </location>
</feature>
<evidence type="ECO:0000313" key="8">
    <source>
        <dbReference type="Proteomes" id="UP001497457"/>
    </source>
</evidence>
<evidence type="ECO:0000313" key="7">
    <source>
        <dbReference type="EMBL" id="CAM0148561.1"/>
    </source>
</evidence>
<dbReference type="InterPro" id="IPR036529">
    <property type="entry name" value="KIX_dom_sf"/>
</dbReference>
<reference evidence="7 8" key="1">
    <citation type="submission" date="2024-10" db="EMBL/GenBank/DDBJ databases">
        <authorList>
            <person name="Ryan C."/>
        </authorList>
    </citation>
    <scope>NUCLEOTIDE SEQUENCE [LARGE SCALE GENOMIC DNA]</scope>
</reference>
<comment type="caution">
    <text evidence="7">The sequence shown here is derived from an EMBL/GenBank/DDBJ whole genome shotgun (WGS) entry which is preliminary data.</text>
</comment>
<evidence type="ECO:0000256" key="1">
    <source>
        <dbReference type="ARBA" id="ARBA00004123"/>
    </source>
</evidence>
<feature type="region of interest" description="Disordered" evidence="4">
    <location>
        <begin position="206"/>
        <end position="246"/>
    </location>
</feature>
<dbReference type="InterPro" id="IPR003101">
    <property type="entry name" value="KIX_dom"/>
</dbReference>
<accession>A0ABC9H4I1</accession>
<feature type="compositionally biased region" description="Low complexity" evidence="4">
    <location>
        <begin position="212"/>
        <end position="243"/>
    </location>
</feature>
<organism evidence="7 8">
    <name type="scientific">Urochloa decumbens</name>
    <dbReference type="NCBI Taxonomy" id="240449"/>
    <lineage>
        <taxon>Eukaryota</taxon>
        <taxon>Viridiplantae</taxon>
        <taxon>Streptophyta</taxon>
        <taxon>Embryophyta</taxon>
        <taxon>Tracheophyta</taxon>
        <taxon>Spermatophyta</taxon>
        <taxon>Magnoliopsida</taxon>
        <taxon>Liliopsida</taxon>
        <taxon>Poales</taxon>
        <taxon>Poaceae</taxon>
        <taxon>PACMAD clade</taxon>
        <taxon>Panicoideae</taxon>
        <taxon>Panicodae</taxon>
        <taxon>Paniceae</taxon>
        <taxon>Melinidinae</taxon>
        <taxon>Urochloa</taxon>
    </lineage>
</organism>
<dbReference type="Gene3D" id="1.10.246.20">
    <property type="entry name" value="Coactivator CBP, KIX domain"/>
    <property type="match status" value="1"/>
</dbReference>
<dbReference type="AlphaFoldDB" id="A0ABC9H4I1"/>
<dbReference type="GO" id="GO:0008270">
    <property type="term" value="F:zinc ion binding"/>
    <property type="evidence" value="ECO:0007669"/>
    <property type="project" value="UniProtKB-KW"/>
</dbReference>
<dbReference type="InterPro" id="IPR036546">
    <property type="entry name" value="MED15_KIX"/>
</dbReference>
<proteinExistence type="predicted"/>
<dbReference type="GO" id="GO:0005634">
    <property type="term" value="C:nucleus"/>
    <property type="evidence" value="ECO:0007669"/>
    <property type="project" value="UniProtKB-SubCell"/>
</dbReference>
<dbReference type="PANTHER" id="PTHR33137">
    <property type="entry name" value="MEDIATOR OF RNA POLYMERASE II TRANSCRIPTION SUBUNIT 15A-RELATED"/>
    <property type="match status" value="1"/>
</dbReference>
<sequence length="559" mass="63125">MDADWRTQSQLQPAARGRMVNKITETLMKHPLVSAPPPEALIELQRIAVRFEDKMYAAATSQSDYFHKIALKLMSLESQTNTQHNPQVIPIQKPPGPASVDSTAQTAHPCAGDFQEELYQTIKSLKDQYFAELSDLYGKISMKIQHVDNHMPAQKSSDQYEKMKNFKALLERTLHFLQINKSSIQRGLREKIPIYERQIVSILNSQRRKPVQAPGQQQFQQSGGQAPNSNISQQHQASQGLQQHDSHANQIAVKALKLLSMESQTNTQHNPQVIPIQKPPGPASVDLTCQTGHPGACDFQEELYQTIKSLKDQYFAELSDLYSKISIKIQHVDNHMPAQKSTDQYEKMKNFKALLERTLHFLQINKSSIQPGLREKIPIYERQIVSILNSQRRKPVQAPGQQQFQQSGGQAPSFNILQQHQASQGLQQHDSHVNQIAVQALKLLSMESQTNTQHNSQVIPIQKPPGPGLQQHDSHANQIAVQALKLLSMESQTNTQHNSQVIPIQKPLGPAGSSSKGKNGKKLRCHFCKKGGHFKKDCPRKKKWFEMKGIAYDRTHKRT</sequence>
<evidence type="ECO:0000256" key="2">
    <source>
        <dbReference type="ARBA" id="ARBA00023242"/>
    </source>
</evidence>
<keyword evidence="8" id="KW-1185">Reference proteome</keyword>
<dbReference type="InterPro" id="IPR001878">
    <property type="entry name" value="Znf_CCHC"/>
</dbReference>
<evidence type="ECO:0000259" key="5">
    <source>
        <dbReference type="PROSITE" id="PS50158"/>
    </source>
</evidence>
<dbReference type="PANTHER" id="PTHR33137:SF4">
    <property type="entry name" value="MEDIATOR OF RNA POLYMERASE II TRANSCRIPTION SUBUNIT 15A-RELATED"/>
    <property type="match status" value="1"/>
</dbReference>
<dbReference type="PROSITE" id="PS50158">
    <property type="entry name" value="ZF_CCHC"/>
    <property type="match status" value="1"/>
</dbReference>
<dbReference type="Pfam" id="PF16987">
    <property type="entry name" value="KIX_2"/>
    <property type="match status" value="1"/>
</dbReference>
<dbReference type="PROSITE" id="PS50952">
    <property type="entry name" value="KIX"/>
    <property type="match status" value="1"/>
</dbReference>
<feature type="domain" description="CCHC-type" evidence="5">
    <location>
        <begin position="524"/>
        <end position="540"/>
    </location>
</feature>
<dbReference type="Proteomes" id="UP001497457">
    <property type="component" value="Unassembled WGS sequence"/>
</dbReference>
<evidence type="ECO:0000256" key="3">
    <source>
        <dbReference type="PROSITE-ProRule" id="PRU00047"/>
    </source>
</evidence>
<dbReference type="InterPro" id="IPR044661">
    <property type="entry name" value="MED15a/b/c-like"/>
</dbReference>
<feature type="region of interest" description="Disordered" evidence="4">
    <location>
        <begin position="391"/>
        <end position="410"/>
    </location>
</feature>
<evidence type="ECO:0000256" key="4">
    <source>
        <dbReference type="SAM" id="MobiDB-lite"/>
    </source>
</evidence>
<evidence type="ECO:0008006" key="9">
    <source>
        <dbReference type="Google" id="ProtNLM"/>
    </source>
</evidence>
<dbReference type="EMBL" id="CAXIPR030001415">
    <property type="protein sequence ID" value="CAM0148561.1"/>
    <property type="molecule type" value="Genomic_DNA"/>
</dbReference>
<protein>
    <recommendedName>
        <fullName evidence="9">CTV.22</fullName>
    </recommendedName>
</protein>
<dbReference type="SUPFAM" id="SSF47040">
    <property type="entry name" value="Kix domain of CBP (creb binding protein)"/>
    <property type="match status" value="1"/>
</dbReference>
<keyword evidence="3" id="KW-0479">Metal-binding</keyword>
<name>A0ABC9H4I1_9POAL</name>
<dbReference type="InterPro" id="IPR036875">
    <property type="entry name" value="Znf_CCHC_sf"/>
</dbReference>